<gene>
    <name evidence="2" type="ORF">N7539_003964</name>
</gene>
<evidence type="ECO:0000256" key="1">
    <source>
        <dbReference type="SAM" id="MobiDB-lite"/>
    </source>
</evidence>
<evidence type="ECO:0000313" key="3">
    <source>
        <dbReference type="Proteomes" id="UP001148312"/>
    </source>
</evidence>
<evidence type="ECO:0000313" key="2">
    <source>
        <dbReference type="EMBL" id="KAJ5489074.1"/>
    </source>
</evidence>
<name>A0A9X0BY24_9EURO</name>
<reference evidence="2" key="2">
    <citation type="journal article" date="2023" name="IMA Fungus">
        <title>Comparative genomic study of the Penicillium genus elucidates a diverse pangenome and 15 lateral gene transfer events.</title>
        <authorList>
            <person name="Petersen C."/>
            <person name="Sorensen T."/>
            <person name="Nielsen M.R."/>
            <person name="Sondergaard T.E."/>
            <person name="Sorensen J.L."/>
            <person name="Fitzpatrick D.A."/>
            <person name="Frisvad J.C."/>
            <person name="Nielsen K.L."/>
        </authorList>
    </citation>
    <scope>NUCLEOTIDE SEQUENCE</scope>
    <source>
        <strain evidence="2">IBT 30728</strain>
    </source>
</reference>
<proteinExistence type="predicted"/>
<accession>A0A9X0BY24</accession>
<reference evidence="2" key="1">
    <citation type="submission" date="2022-12" db="EMBL/GenBank/DDBJ databases">
        <authorList>
            <person name="Petersen C."/>
        </authorList>
    </citation>
    <scope>NUCLEOTIDE SEQUENCE</scope>
    <source>
        <strain evidence="2">IBT 30728</strain>
    </source>
</reference>
<sequence>MPSSKTDTAMRFPASEHQQRRMWTTQDKKAAARAHSERGNSMEQSKKSTTWSPEQMLEAHMNAAGNPEPDPATFGDGAKARAMGKSGHVDEADMFEAMNADTSRFE</sequence>
<dbReference type="RefSeq" id="XP_056791107.1">
    <property type="nucleotide sequence ID" value="XM_056933566.1"/>
</dbReference>
<comment type="caution">
    <text evidence="2">The sequence shown here is derived from an EMBL/GenBank/DDBJ whole genome shotgun (WGS) entry which is preliminary data.</text>
</comment>
<dbReference type="Proteomes" id="UP001148312">
    <property type="component" value="Unassembled WGS sequence"/>
</dbReference>
<dbReference type="AlphaFoldDB" id="A0A9X0BY24"/>
<dbReference type="GeneID" id="81623815"/>
<feature type="region of interest" description="Disordered" evidence="1">
    <location>
        <begin position="1"/>
        <end position="87"/>
    </location>
</feature>
<protein>
    <submittedName>
        <fullName evidence="2">Uncharacterized protein</fullName>
    </submittedName>
</protein>
<organism evidence="2 3">
    <name type="scientific">Penicillium diatomitis</name>
    <dbReference type="NCBI Taxonomy" id="2819901"/>
    <lineage>
        <taxon>Eukaryota</taxon>
        <taxon>Fungi</taxon>
        <taxon>Dikarya</taxon>
        <taxon>Ascomycota</taxon>
        <taxon>Pezizomycotina</taxon>
        <taxon>Eurotiomycetes</taxon>
        <taxon>Eurotiomycetidae</taxon>
        <taxon>Eurotiales</taxon>
        <taxon>Aspergillaceae</taxon>
        <taxon>Penicillium</taxon>
    </lineage>
</organism>
<feature type="compositionally biased region" description="Basic and acidic residues" evidence="1">
    <location>
        <begin position="26"/>
        <end position="46"/>
    </location>
</feature>
<dbReference type="EMBL" id="JAPWDQ010000004">
    <property type="protein sequence ID" value="KAJ5489074.1"/>
    <property type="molecule type" value="Genomic_DNA"/>
</dbReference>
<keyword evidence="3" id="KW-1185">Reference proteome</keyword>